<dbReference type="OrthoDB" id="3210164at2"/>
<dbReference type="RefSeq" id="WP_133984224.1">
    <property type="nucleotide sequence ID" value="NZ_SOCE01000002.1"/>
</dbReference>
<dbReference type="Gene3D" id="3.40.50.1820">
    <property type="entry name" value="alpha/beta hydrolase"/>
    <property type="match status" value="1"/>
</dbReference>
<proteinExistence type="predicted"/>
<evidence type="ECO:0000259" key="1">
    <source>
        <dbReference type="Pfam" id="PF12697"/>
    </source>
</evidence>
<dbReference type="Proteomes" id="UP000295151">
    <property type="component" value="Unassembled WGS sequence"/>
</dbReference>
<accession>A0A4R7T087</accession>
<feature type="domain" description="AB hydrolase-1" evidence="1">
    <location>
        <begin position="25"/>
        <end position="258"/>
    </location>
</feature>
<reference evidence="2 3" key="1">
    <citation type="submission" date="2019-03" db="EMBL/GenBank/DDBJ databases">
        <title>Genomic Encyclopedia of Type Strains, Phase III (KMG-III): the genomes of soil and plant-associated and newly described type strains.</title>
        <authorList>
            <person name="Whitman W."/>
        </authorList>
    </citation>
    <scope>NUCLEOTIDE SEQUENCE [LARGE SCALE GENOMIC DNA]</scope>
    <source>
        <strain evidence="2 3">VKM Ac-2575</strain>
    </source>
</reference>
<dbReference type="InterPro" id="IPR000073">
    <property type="entry name" value="AB_hydrolase_1"/>
</dbReference>
<dbReference type="SUPFAM" id="SSF53474">
    <property type="entry name" value="alpha/beta-Hydrolases"/>
    <property type="match status" value="1"/>
</dbReference>
<comment type="caution">
    <text evidence="2">The sequence shown here is derived from an EMBL/GenBank/DDBJ whole genome shotgun (WGS) entry which is preliminary data.</text>
</comment>
<dbReference type="EMBL" id="SOCE01000002">
    <property type="protein sequence ID" value="TDU84436.1"/>
    <property type="molecule type" value="Genomic_DNA"/>
</dbReference>
<dbReference type="Pfam" id="PF12697">
    <property type="entry name" value="Abhydrolase_6"/>
    <property type="match status" value="1"/>
</dbReference>
<protein>
    <submittedName>
        <fullName evidence="2">Pimeloyl-ACP methyl ester carboxylesterase</fullName>
    </submittedName>
</protein>
<evidence type="ECO:0000313" key="2">
    <source>
        <dbReference type="EMBL" id="TDU84436.1"/>
    </source>
</evidence>
<keyword evidence="3" id="KW-1185">Reference proteome</keyword>
<name>A0A4R7T087_9ACTN</name>
<sequence length="268" mass="28615">MNHTLTVPGADLYYELRGSGPLVALVGSPMGARSFASVADLIASDYTVLTTDPRGIDRSTVSDPDQDSTPQLRAADLSALLTKVDAGPAIVFGSSGGAITALAFAQAYPDQARTVIAHEPPLCELLEDRDELHAGTEKLIATYLDGDILGAWGQFMAQANIDLPPGVLELMFGPDRPAAQLADERRWFEHELRWTTSWKPDLPVLRAGRPRIIAAIGEASTGQLCDRTTRALASALDIEPTMFPGGHTAFADNPPTFAPRLLEVLATA</sequence>
<dbReference type="GO" id="GO:0003824">
    <property type="term" value="F:catalytic activity"/>
    <property type="evidence" value="ECO:0007669"/>
    <property type="project" value="UniProtKB-ARBA"/>
</dbReference>
<organism evidence="2 3">
    <name type="scientific">Kribbella voronezhensis</name>
    <dbReference type="NCBI Taxonomy" id="2512212"/>
    <lineage>
        <taxon>Bacteria</taxon>
        <taxon>Bacillati</taxon>
        <taxon>Actinomycetota</taxon>
        <taxon>Actinomycetes</taxon>
        <taxon>Propionibacteriales</taxon>
        <taxon>Kribbellaceae</taxon>
        <taxon>Kribbella</taxon>
    </lineage>
</organism>
<evidence type="ECO:0000313" key="3">
    <source>
        <dbReference type="Proteomes" id="UP000295151"/>
    </source>
</evidence>
<gene>
    <name evidence="2" type="ORF">EV138_6907</name>
</gene>
<dbReference type="AlphaFoldDB" id="A0A4R7T087"/>
<dbReference type="InterPro" id="IPR029058">
    <property type="entry name" value="AB_hydrolase_fold"/>
</dbReference>